<reference evidence="8 9" key="1">
    <citation type="submission" date="2024-09" db="EMBL/GenBank/DDBJ databases">
        <authorList>
            <person name="Lee S.D."/>
        </authorList>
    </citation>
    <scope>NUCLEOTIDE SEQUENCE [LARGE SCALE GENOMIC DNA]</scope>
    <source>
        <strain evidence="8 9">N8-3</strain>
    </source>
</reference>
<evidence type="ECO:0000256" key="6">
    <source>
        <dbReference type="RuleBase" id="RU361157"/>
    </source>
</evidence>
<feature type="transmembrane region" description="Helical" evidence="6">
    <location>
        <begin position="187"/>
        <end position="205"/>
    </location>
</feature>
<comment type="caution">
    <text evidence="8">The sequence shown here is derived from an EMBL/GenBank/DDBJ whole genome shotgun (WGS) entry which is preliminary data.</text>
</comment>
<feature type="transmembrane region" description="Helical" evidence="6">
    <location>
        <begin position="155"/>
        <end position="175"/>
    </location>
</feature>
<dbReference type="Pfam" id="PF01061">
    <property type="entry name" value="ABC2_membrane"/>
    <property type="match status" value="1"/>
</dbReference>
<comment type="subcellular location">
    <subcellularLocation>
        <location evidence="6">Cell membrane</location>
        <topology evidence="6">Multi-pass membrane protein</topology>
    </subcellularLocation>
    <subcellularLocation>
        <location evidence="1">Membrane</location>
        <topology evidence="1">Multi-pass membrane protein</topology>
    </subcellularLocation>
</comment>
<keyword evidence="5" id="KW-0046">Antibiotic resistance</keyword>
<evidence type="ECO:0000259" key="7">
    <source>
        <dbReference type="PROSITE" id="PS51012"/>
    </source>
</evidence>
<sequence length="268" mass="29183">MATLLSAAPPAPRRGRSRALLLVERNLMIYRHTWSVFVAEIFEPVLYLLTIGLGVGQLVGHIPGLGTRNADYTAFVAPALLATAAMNSAMNETTFNLFYKLKFDRVYDSILTTPMNIRDVVTGEVYWAVLRGVTACVGFLAVVSCFGAVRTPWVLLVVPGAAVIAFSFAAVGLAVTTYLRTSHDFQLIQLVMLPMFLFATTFYPLGVYPRPVQIAVECLPLYQAIELLRGPALGEITPGLLLAVGYLLLLGLAGRAVAIRRLSRSLLH</sequence>
<dbReference type="PANTHER" id="PTHR43229">
    <property type="entry name" value="NODULATION PROTEIN J"/>
    <property type="match status" value="1"/>
</dbReference>
<name>A0ABV6VZX6_9ACTN</name>
<evidence type="ECO:0000256" key="1">
    <source>
        <dbReference type="ARBA" id="ARBA00004141"/>
    </source>
</evidence>
<dbReference type="RefSeq" id="WP_380538486.1">
    <property type="nucleotide sequence ID" value="NZ_JBHFAB010000017.1"/>
</dbReference>
<feature type="domain" description="ABC transmembrane type-2" evidence="7">
    <location>
        <begin position="35"/>
        <end position="265"/>
    </location>
</feature>
<dbReference type="InterPro" id="IPR013525">
    <property type="entry name" value="ABC2_TM"/>
</dbReference>
<protein>
    <recommendedName>
        <fullName evidence="6">Transport permease protein</fullName>
    </recommendedName>
</protein>
<dbReference type="Proteomes" id="UP001592531">
    <property type="component" value="Unassembled WGS sequence"/>
</dbReference>
<keyword evidence="9" id="KW-1185">Reference proteome</keyword>
<proteinExistence type="inferred from homology"/>
<evidence type="ECO:0000256" key="5">
    <source>
        <dbReference type="ARBA" id="ARBA00023251"/>
    </source>
</evidence>
<evidence type="ECO:0000313" key="9">
    <source>
        <dbReference type="Proteomes" id="UP001592531"/>
    </source>
</evidence>
<dbReference type="EMBL" id="JBHFAB010000017">
    <property type="protein sequence ID" value="MFC1419307.1"/>
    <property type="molecule type" value="Genomic_DNA"/>
</dbReference>
<keyword evidence="6" id="KW-1003">Cell membrane</keyword>
<comment type="caution">
    <text evidence="6">Lacks conserved residue(s) required for the propagation of feature annotation.</text>
</comment>
<keyword evidence="6" id="KW-0813">Transport</keyword>
<dbReference type="PRINTS" id="PR00164">
    <property type="entry name" value="ABC2TRNSPORT"/>
</dbReference>
<organism evidence="8 9">
    <name type="scientific">Streptacidiphilus cavernicola</name>
    <dbReference type="NCBI Taxonomy" id="3342716"/>
    <lineage>
        <taxon>Bacteria</taxon>
        <taxon>Bacillati</taxon>
        <taxon>Actinomycetota</taxon>
        <taxon>Actinomycetes</taxon>
        <taxon>Kitasatosporales</taxon>
        <taxon>Streptomycetaceae</taxon>
        <taxon>Streptacidiphilus</taxon>
    </lineage>
</organism>
<keyword evidence="4 6" id="KW-0472">Membrane</keyword>
<evidence type="ECO:0000256" key="3">
    <source>
        <dbReference type="ARBA" id="ARBA00022989"/>
    </source>
</evidence>
<dbReference type="PANTHER" id="PTHR43229:SF2">
    <property type="entry name" value="NODULATION PROTEIN J"/>
    <property type="match status" value="1"/>
</dbReference>
<accession>A0ABV6VZX6</accession>
<feature type="transmembrane region" description="Helical" evidence="6">
    <location>
        <begin position="125"/>
        <end position="149"/>
    </location>
</feature>
<comment type="similarity">
    <text evidence="6">Belongs to the ABC-2 integral membrane protein family.</text>
</comment>
<dbReference type="PROSITE" id="PS51012">
    <property type="entry name" value="ABC_TM2"/>
    <property type="match status" value="1"/>
</dbReference>
<dbReference type="PIRSF" id="PIRSF006648">
    <property type="entry name" value="DrrB"/>
    <property type="match status" value="1"/>
</dbReference>
<keyword evidence="2 6" id="KW-0812">Transmembrane</keyword>
<dbReference type="InterPro" id="IPR000412">
    <property type="entry name" value="ABC_2_transport"/>
</dbReference>
<feature type="transmembrane region" description="Helical" evidence="6">
    <location>
        <begin position="236"/>
        <end position="258"/>
    </location>
</feature>
<evidence type="ECO:0000313" key="8">
    <source>
        <dbReference type="EMBL" id="MFC1419307.1"/>
    </source>
</evidence>
<dbReference type="InterPro" id="IPR051784">
    <property type="entry name" value="Nod_factor_ABC_transporter"/>
</dbReference>
<evidence type="ECO:0000256" key="2">
    <source>
        <dbReference type="ARBA" id="ARBA00022692"/>
    </source>
</evidence>
<evidence type="ECO:0000256" key="4">
    <source>
        <dbReference type="ARBA" id="ARBA00023136"/>
    </source>
</evidence>
<keyword evidence="3 6" id="KW-1133">Transmembrane helix</keyword>
<gene>
    <name evidence="8" type="ORF">ACEZDE_22110</name>
</gene>
<dbReference type="InterPro" id="IPR047817">
    <property type="entry name" value="ABC2_TM_bact-type"/>
</dbReference>